<feature type="region of interest" description="Disordered" evidence="11">
    <location>
        <begin position="2388"/>
        <end position="2408"/>
    </location>
</feature>
<dbReference type="InterPro" id="IPR002423">
    <property type="entry name" value="Cpn60/GroEL/TCP-1"/>
</dbReference>
<evidence type="ECO:0000256" key="10">
    <source>
        <dbReference type="PROSITE-ProRule" id="PRU00781"/>
    </source>
</evidence>
<protein>
    <recommendedName>
        <fullName evidence="1">1-phosphatidylinositol-3-phosphate 5-kinase</fullName>
        <ecNumber evidence="1">2.7.1.150</ecNumber>
    </recommendedName>
</protein>
<evidence type="ECO:0000256" key="5">
    <source>
        <dbReference type="ARBA" id="ARBA00022771"/>
    </source>
</evidence>
<dbReference type="PROSITE" id="PS50178">
    <property type="entry name" value="ZF_FYVE"/>
    <property type="match status" value="1"/>
</dbReference>
<sequence length="2599" mass="288072">MTDQRYVTFGVPVFEKKEVRHGLLRKILSKFKVYEDCSSPLWAAPMDGQCEERDSVTTEQFQDNKTSMGALQTPGSSEDHNGKQNQRMNNTLKYFNITSQLTSMVGGPTNPKMAADRRYWMLDQSCPYCFECGCRFTALRRKHHCRVCGRIFCHQCSRQLIEGRYIGMTGLQRSCNYCAYTLLSLTNQANALQNPRKQSVTQISSSGGKSHLGGYRSMSENSLSESASPETPPKNDIWNKISQHAAIAGTSTNRKSGDNLTESILREPSPESVDLFPCNSLPPRFGRRLSTPLVVSSRYGTHDSSGSAGCSQWAELMNSRLSSTNPDAGHMAMDSPSVPQIRCQCVLAEHVHADLSDQIIHSLWSRMIDGPIERGVEATGYPSNSKNDQHHTRNLIELFDFRSGSTKLQVVPVAGAFPTRFCAPGFSLVYWLVSNIPELNSCRSKARSVCQKFMDFDLLVDLLNPGRRIFRDDFTPYELKQLSPNIPQRSKAGRRISCPAISFSRSSNLRRQTVDEPEWLRGIAGSSRDVTKNSYSHPIYTLDSDDGGSSSSEPSQSTPADSATKDDKSSCGKSDMKESSSPDSSKIEDGTQSIADPDTTSVFDSVRASNEISTGSTSECHKNVSVISSSDTVLPSQGLLSIVPKYRELTESMRNIFDDYVNRFVLQEVRDNNLDKSWALALVDLAQRVCRLVKFDLRSGGVRGFPPGQTAASNIEGNDRDASSSVPAATAAPRHAYSPMDIRYYVHMKKLTDGTKADSEIFPGVIFTKRPTHKFMPTNLHKPRILLLATCVEYQRAPVRLTYLESQIMQEEEYLSNCVSKLLSLHPNVIFVSGTVSHFAQTLILKAGIALFCNVKRPVLLRIARITGADVVESVDRLVSENTIKSGRSGNTTFRRPVTQLGTCQQFSTQKVLLVDGAVKYLVRIENPSKEVVSSNSVFPRAPSRPTTVEATVILRGDDISVLKRAKRCFLFALYLCYNARLEMSLNRDCFIYRADPKPVLSIPEPPPVDDVSESGLSLNSSSKRDSGNNDPASASVVPPSELAEFLDDRLFSPSPSVEVTLPFLASAEGQLVPLQAYYTYVVEWPFGRKLNDLLKRKMKVLKSEMYALKHEASSVCKRKRFPELVDDKHPFLRTNLKVYRSRFFDALAASRPKRPLNRSPTTNSGSNAELLMSGELNSVDEAFYTDFKARANVLSVDSTSADQVYSRVWAGSGNLASKCWTIFLDDNDGGVSEVAQNRARASANESENFSRLKRSILDPRSHQSLSFLTTLFTPKSFMWPEPCVPSWIASVDFYGAQDLPIGLFLEKFCFTPQHCRHPHCEVLMVEHVQRFVQTSGSVELTTRKLPHSLAHTAVSLSDKEQRNFRRDSRIQMWSTCRFCQSCSPPVFMSGDSWHFSFVKFLDSIINTPVDWGRCVLQAANVPNVVSAKSNECTLISDKSILNQAAEGWCPDLSTKCLHSAYKSLEYCFALEHKVAVFRYRPVTVFEVVMPPNEIRTYYAHSAKPDVDPSSSTLQTCGSSVASGTPVNEGKTQERGDSQPPAASVIPSYLYTEAIDTLGKYYRIYASVKSYIVTLQHENTNAELSSALNSLVSLLQNDSRRNHMEFRAELLAYLLHPGTETQKTDENPFVYNQKPEQKSPLPLAANGSSASSNLKASTDSLSKLYQRSVSYPSDTPPKNVLPSAQMKEADANNAPKEQECRLNAPTADAPLNWKALVSSLEPAEKCFMVQDLMNELKRWVYSFVVDWNSKCAGFESLSKRSEKIPKELRRKPTSHNIARGIRTPSPSNRLNASASAFIVPETPGLFKSIADVSAGHGVSGSGPNSKIPPFTSHTNPADVSSNTKTPATSLNLFKDSFHVSVPERLEQYKLTPEPTDSEYDLNPSATIDLNRADLNASCPALKKLRLRKSGPPISEKESAFDESHTCNSVDAILPNEPKVPPVFFGIWEDEPPKDGDKKNYPKASEPGRLATTLDPLSLKAIYSTTELDNPTTVHSPSVRKISTAAACAATIPLTAPSGMRRFIHALLPSNSDFKVFEDPFPPNEHPQLNLADDPNLATMRRTQHLFNSVQKAEVGGNSSVASQCMYNLVQTLRFAPPDVYVNDNELTSIVAYALSTSDYERHLVDLHSNSSQSNRPSSVQIGQPALSDSGSPSKTPSEQPSPTSSRSVKTHGSVIETERSSVHHSTRSSVLSTCSADAPPSPAPKRPSANGSQPVPTTEKSGPSPSRHIKIQFSDSSTNFFCCVYYASEFFRLRQLSLPQGDTGFIRSLSRCFHWDARGGKSGSLFMKTRDERFIVKELSSIEMKTFHEIAQQYFDYLIGAALEQRLCVLSRIVGIFHVGFKNSVSGYAHRFDVLVMENLLHGRNKLAFIYDLKGSLRKRLVDETDACKDSTESTGSHSNVEGPGGANLSTNQSTDAAVFNSVDTNLDAHGPQTQPARKRVPVLLDQNLLNASIDNPLYLRVHSKNALSHCLQVDTAFLANLFIMDYSLLVGVDLTTNELVLGLIDYMRKFTLDKKLEMIIKQTITSARGPIPTILTPDLYRERFLLQMDTYFPVVPDHWYDSLAEHAEAWHNATTKQPPSQCNQTSKTASTQTANDEP</sequence>
<evidence type="ECO:0000256" key="11">
    <source>
        <dbReference type="SAM" id="MobiDB-lite"/>
    </source>
</evidence>
<feature type="region of interest" description="Disordered" evidence="11">
    <location>
        <begin position="1817"/>
        <end position="1846"/>
    </location>
</feature>
<dbReference type="Pfam" id="PF01504">
    <property type="entry name" value="PIP5K"/>
    <property type="match status" value="1"/>
</dbReference>
<evidence type="ECO:0000256" key="3">
    <source>
        <dbReference type="ARBA" id="ARBA00022723"/>
    </source>
</evidence>
<feature type="compositionally biased region" description="Low complexity" evidence="11">
    <location>
        <begin position="2128"/>
        <end position="2138"/>
    </location>
</feature>
<dbReference type="EMBL" id="CAXLJL010000889">
    <property type="protein sequence ID" value="CAL5141497.1"/>
    <property type="molecule type" value="Genomic_DNA"/>
</dbReference>
<feature type="region of interest" description="Disordered" evidence="11">
    <location>
        <begin position="53"/>
        <end position="84"/>
    </location>
</feature>
<feature type="compositionally biased region" description="Polar residues" evidence="11">
    <location>
        <begin position="193"/>
        <end position="208"/>
    </location>
</feature>
<keyword evidence="8 10" id="KW-0067">ATP-binding</keyword>
<dbReference type="CDD" id="cd17300">
    <property type="entry name" value="PIPKc_PIKfyve"/>
    <property type="match status" value="1"/>
</dbReference>
<gene>
    <name evidence="14" type="ORF">CDAUBV1_LOCUS16735</name>
</gene>
<feature type="compositionally biased region" description="Low complexity" evidence="11">
    <location>
        <begin position="1639"/>
        <end position="1655"/>
    </location>
</feature>
<dbReference type="SUPFAM" id="SSF56104">
    <property type="entry name" value="SAICAR synthase-like"/>
    <property type="match status" value="2"/>
</dbReference>
<dbReference type="GO" id="GO:0005524">
    <property type="term" value="F:ATP binding"/>
    <property type="evidence" value="ECO:0007669"/>
    <property type="project" value="UniProtKB-UniRule"/>
</dbReference>
<dbReference type="SMART" id="SM00330">
    <property type="entry name" value="PIPKc"/>
    <property type="match status" value="1"/>
</dbReference>
<dbReference type="InterPro" id="IPR013083">
    <property type="entry name" value="Znf_RING/FYVE/PHD"/>
</dbReference>
<evidence type="ECO:0000259" key="12">
    <source>
        <dbReference type="PROSITE" id="PS50178"/>
    </source>
</evidence>
<dbReference type="PANTHER" id="PTHR45748:SF7">
    <property type="entry name" value="1-PHOSPHATIDYLINOSITOL 3-PHOSPHATE 5-KINASE-RELATED"/>
    <property type="match status" value="1"/>
</dbReference>
<evidence type="ECO:0000313" key="14">
    <source>
        <dbReference type="EMBL" id="CAL5141497.1"/>
    </source>
</evidence>
<accession>A0AAV2TZ13</accession>
<dbReference type="FunFam" id="3.50.7.10:FF:000007">
    <property type="entry name" value="1-phosphatidylinositol 3-phosphate 5-kinase isoform X1"/>
    <property type="match status" value="1"/>
</dbReference>
<dbReference type="SUPFAM" id="SSF57903">
    <property type="entry name" value="FYVE/PHD zinc finger"/>
    <property type="match status" value="1"/>
</dbReference>
<proteinExistence type="predicted"/>
<dbReference type="PROSITE" id="PS51455">
    <property type="entry name" value="PIPK"/>
    <property type="match status" value="1"/>
</dbReference>
<dbReference type="Proteomes" id="UP001497525">
    <property type="component" value="Unassembled WGS sequence"/>
</dbReference>
<dbReference type="InterPro" id="IPR027483">
    <property type="entry name" value="PInositol-4-P-4/5-kinase_C_sf"/>
</dbReference>
<keyword evidence="2 10" id="KW-0808">Transferase</keyword>
<feature type="region of interest" description="Disordered" evidence="11">
    <location>
        <begin position="706"/>
        <end position="730"/>
    </location>
</feature>
<dbReference type="GO" id="GO:0000285">
    <property type="term" value="F:1-phosphatidylinositol-3-phosphate 5-kinase activity"/>
    <property type="evidence" value="ECO:0007669"/>
    <property type="project" value="UniProtKB-EC"/>
</dbReference>
<feature type="domain" description="FYVE-type" evidence="12">
    <location>
        <begin position="123"/>
        <end position="183"/>
    </location>
</feature>
<dbReference type="InterPro" id="IPR000306">
    <property type="entry name" value="Znf_FYVE"/>
</dbReference>
<feature type="region of interest" description="Disordered" evidence="11">
    <location>
        <begin position="1622"/>
        <end position="1655"/>
    </location>
</feature>
<feature type="compositionally biased region" description="Low complexity" evidence="11">
    <location>
        <begin position="547"/>
        <end position="562"/>
    </location>
</feature>
<feature type="region of interest" description="Disordered" evidence="11">
    <location>
        <begin position="1504"/>
        <end position="1542"/>
    </location>
</feature>
<dbReference type="SUPFAM" id="SSF52029">
    <property type="entry name" value="GroEL apical domain-like"/>
    <property type="match status" value="1"/>
</dbReference>
<reference evidence="14" key="1">
    <citation type="submission" date="2024-06" db="EMBL/GenBank/DDBJ databases">
        <authorList>
            <person name="Liu X."/>
            <person name="Lenzi L."/>
            <person name="Haldenby T S."/>
            <person name="Uol C."/>
        </authorList>
    </citation>
    <scope>NUCLEOTIDE SEQUENCE</scope>
</reference>
<dbReference type="EC" id="2.7.1.150" evidence="1"/>
<evidence type="ECO:0000256" key="6">
    <source>
        <dbReference type="ARBA" id="ARBA00022777"/>
    </source>
</evidence>
<keyword evidence="6 10" id="KW-0418">Kinase</keyword>
<feature type="domain" description="PIPK" evidence="13">
    <location>
        <begin position="2170"/>
        <end position="2553"/>
    </location>
</feature>
<evidence type="ECO:0000256" key="2">
    <source>
        <dbReference type="ARBA" id="ARBA00022679"/>
    </source>
</evidence>
<feature type="compositionally biased region" description="Polar residues" evidence="11">
    <location>
        <begin position="590"/>
        <end position="603"/>
    </location>
</feature>
<feature type="compositionally biased region" description="Polar residues" evidence="11">
    <location>
        <begin position="1509"/>
        <end position="1526"/>
    </location>
</feature>
<dbReference type="GO" id="GO:0008270">
    <property type="term" value="F:zinc ion binding"/>
    <property type="evidence" value="ECO:0007669"/>
    <property type="project" value="UniProtKB-KW"/>
</dbReference>
<name>A0AAV2TZ13_CALDB</name>
<evidence type="ECO:0000256" key="4">
    <source>
        <dbReference type="ARBA" id="ARBA00022741"/>
    </source>
</evidence>
<evidence type="ECO:0000256" key="8">
    <source>
        <dbReference type="ARBA" id="ARBA00022840"/>
    </source>
</evidence>
<feature type="region of interest" description="Disordered" evidence="11">
    <location>
        <begin position="2128"/>
        <end position="2228"/>
    </location>
</feature>
<dbReference type="InterPro" id="IPR044769">
    <property type="entry name" value="PIKfyve_PIPKc"/>
</dbReference>
<comment type="caution">
    <text evidence="14">The sequence shown here is derived from an EMBL/GenBank/DDBJ whole genome shotgun (WGS) entry which is preliminary data.</text>
</comment>
<dbReference type="Pfam" id="PF01363">
    <property type="entry name" value="FYVE"/>
    <property type="match status" value="1"/>
</dbReference>
<dbReference type="PANTHER" id="PTHR45748">
    <property type="entry name" value="1-PHOSPHATIDYLINOSITOL 3-PHOSPHATE 5-KINASE-RELATED"/>
    <property type="match status" value="1"/>
</dbReference>
<feature type="region of interest" description="Disordered" evidence="11">
    <location>
        <begin position="528"/>
        <end position="603"/>
    </location>
</feature>
<evidence type="ECO:0000259" key="13">
    <source>
        <dbReference type="PROSITE" id="PS51455"/>
    </source>
</evidence>
<evidence type="ECO:0000313" key="15">
    <source>
        <dbReference type="Proteomes" id="UP001497525"/>
    </source>
</evidence>
<feature type="compositionally biased region" description="Polar residues" evidence="11">
    <location>
        <begin position="1831"/>
        <end position="1846"/>
    </location>
</feature>
<dbReference type="Gene3D" id="3.50.7.10">
    <property type="entry name" value="GroEL"/>
    <property type="match status" value="1"/>
</dbReference>
<dbReference type="GO" id="GO:0010008">
    <property type="term" value="C:endosome membrane"/>
    <property type="evidence" value="ECO:0007669"/>
    <property type="project" value="TreeGrafter"/>
</dbReference>
<keyword evidence="5 9" id="KW-0863">Zinc-finger</keyword>
<keyword evidence="7" id="KW-0862">Zinc</keyword>
<evidence type="ECO:0000256" key="1">
    <source>
        <dbReference type="ARBA" id="ARBA00012009"/>
    </source>
</evidence>
<feature type="compositionally biased region" description="Polar residues" evidence="11">
    <location>
        <begin position="2146"/>
        <end position="2167"/>
    </location>
</feature>
<evidence type="ECO:0000256" key="7">
    <source>
        <dbReference type="ARBA" id="ARBA00022833"/>
    </source>
</evidence>
<dbReference type="Gene3D" id="3.30.800.10">
    <property type="entry name" value="Phosphatidylinositol Phosphate Kinase II Beta"/>
    <property type="match status" value="1"/>
</dbReference>
<feature type="compositionally biased region" description="Basic and acidic residues" evidence="11">
    <location>
        <begin position="563"/>
        <end position="589"/>
    </location>
</feature>
<dbReference type="GO" id="GO:0046854">
    <property type="term" value="P:phosphatidylinositol phosphate biosynthetic process"/>
    <property type="evidence" value="ECO:0007669"/>
    <property type="project" value="TreeGrafter"/>
</dbReference>
<feature type="compositionally biased region" description="Low complexity" evidence="11">
    <location>
        <begin position="2187"/>
        <end position="2198"/>
    </location>
</feature>
<dbReference type="InterPro" id="IPR027409">
    <property type="entry name" value="GroEL-like_apical_dom_sf"/>
</dbReference>
<evidence type="ECO:0000256" key="9">
    <source>
        <dbReference type="PROSITE-ProRule" id="PRU00091"/>
    </source>
</evidence>
<feature type="compositionally biased region" description="Polar residues" evidence="11">
    <location>
        <begin position="57"/>
        <end position="76"/>
    </location>
</feature>
<dbReference type="Gene3D" id="3.30.40.10">
    <property type="entry name" value="Zinc/RING finger domain, C3HC4 (zinc finger)"/>
    <property type="match status" value="1"/>
</dbReference>
<feature type="region of interest" description="Disordered" evidence="11">
    <location>
        <begin position="1003"/>
        <end position="1037"/>
    </location>
</feature>
<keyword evidence="3" id="KW-0479">Metal-binding</keyword>
<feature type="compositionally biased region" description="Low complexity" evidence="11">
    <location>
        <begin position="217"/>
        <end position="229"/>
    </location>
</feature>
<dbReference type="InterPro" id="IPR002498">
    <property type="entry name" value="PInositol-4-P-4/5-kinase_core"/>
</dbReference>
<dbReference type="Gene3D" id="3.30.810.10">
    <property type="entry name" value="2-Layer Sandwich"/>
    <property type="match status" value="1"/>
</dbReference>
<dbReference type="InterPro" id="IPR027484">
    <property type="entry name" value="PInositol-4-P-5-kinase_N"/>
</dbReference>
<dbReference type="SMART" id="SM00064">
    <property type="entry name" value="FYVE"/>
    <property type="match status" value="1"/>
</dbReference>
<feature type="region of interest" description="Disordered" evidence="11">
    <location>
        <begin position="193"/>
        <end position="237"/>
    </location>
</feature>
<feature type="compositionally biased region" description="Polar residues" evidence="11">
    <location>
        <begin position="2210"/>
        <end position="2224"/>
    </location>
</feature>
<dbReference type="InterPro" id="IPR011011">
    <property type="entry name" value="Znf_FYVE_PHD"/>
</dbReference>
<dbReference type="InterPro" id="IPR017455">
    <property type="entry name" value="Znf_FYVE-rel"/>
</dbReference>
<dbReference type="Pfam" id="PF00118">
    <property type="entry name" value="Cpn60_TCP1"/>
    <property type="match status" value="1"/>
</dbReference>
<organism evidence="14 15">
    <name type="scientific">Calicophoron daubneyi</name>
    <name type="common">Rumen fluke</name>
    <name type="synonym">Paramphistomum daubneyi</name>
    <dbReference type="NCBI Taxonomy" id="300641"/>
    <lineage>
        <taxon>Eukaryota</taxon>
        <taxon>Metazoa</taxon>
        <taxon>Spiralia</taxon>
        <taxon>Lophotrochozoa</taxon>
        <taxon>Platyhelminthes</taxon>
        <taxon>Trematoda</taxon>
        <taxon>Digenea</taxon>
        <taxon>Plagiorchiida</taxon>
        <taxon>Pronocephalata</taxon>
        <taxon>Paramphistomoidea</taxon>
        <taxon>Paramphistomidae</taxon>
        <taxon>Calicophoron</taxon>
    </lineage>
</organism>
<keyword evidence="4 10" id="KW-0547">Nucleotide-binding</keyword>
<feature type="region of interest" description="Disordered" evidence="11">
    <location>
        <begin position="2573"/>
        <end position="2599"/>
    </location>
</feature>